<protein>
    <recommendedName>
        <fullName evidence="1">Fibronectin type-III domain-containing protein</fullName>
    </recommendedName>
</protein>
<dbReference type="InterPro" id="IPR036116">
    <property type="entry name" value="FN3_sf"/>
</dbReference>
<dbReference type="AlphaFoldDB" id="A0A0E9VIQ2"/>
<reference evidence="2" key="1">
    <citation type="submission" date="2014-11" db="EMBL/GenBank/DDBJ databases">
        <authorList>
            <person name="Amaro Gonzalez C."/>
        </authorList>
    </citation>
    <scope>NUCLEOTIDE SEQUENCE</scope>
</reference>
<dbReference type="EMBL" id="GBXM01030706">
    <property type="protein sequence ID" value="JAH77871.1"/>
    <property type="molecule type" value="Transcribed_RNA"/>
</dbReference>
<dbReference type="CDD" id="cd00063">
    <property type="entry name" value="FN3"/>
    <property type="match status" value="1"/>
</dbReference>
<evidence type="ECO:0000259" key="1">
    <source>
        <dbReference type="PROSITE" id="PS50853"/>
    </source>
</evidence>
<feature type="domain" description="Fibronectin type-III" evidence="1">
    <location>
        <begin position="1"/>
        <end position="67"/>
    </location>
</feature>
<dbReference type="Gene3D" id="2.60.40.10">
    <property type="entry name" value="Immunoglobulins"/>
    <property type="match status" value="1"/>
</dbReference>
<proteinExistence type="predicted"/>
<dbReference type="PROSITE" id="PS50853">
    <property type="entry name" value="FN3"/>
    <property type="match status" value="1"/>
</dbReference>
<dbReference type="InterPro" id="IPR003961">
    <property type="entry name" value="FN3_dom"/>
</dbReference>
<sequence>MLKLQWDPVSNNTAYNYTLQYSNGTPIDNIAGTAGGPVTYTVSNLTAGTKYDFTLFTVFENVTSFWT</sequence>
<dbReference type="Pfam" id="PF00041">
    <property type="entry name" value="fn3"/>
    <property type="match status" value="1"/>
</dbReference>
<name>A0A0E9VIQ2_ANGAN</name>
<reference evidence="2" key="2">
    <citation type="journal article" date="2015" name="Fish Shellfish Immunol.">
        <title>Early steps in the European eel (Anguilla anguilla)-Vibrio vulnificus interaction in the gills: Role of the RtxA13 toxin.</title>
        <authorList>
            <person name="Callol A."/>
            <person name="Pajuelo D."/>
            <person name="Ebbesson L."/>
            <person name="Teles M."/>
            <person name="MacKenzie S."/>
            <person name="Amaro C."/>
        </authorList>
    </citation>
    <scope>NUCLEOTIDE SEQUENCE</scope>
</reference>
<organism evidence="2">
    <name type="scientific">Anguilla anguilla</name>
    <name type="common">European freshwater eel</name>
    <name type="synonym">Muraena anguilla</name>
    <dbReference type="NCBI Taxonomy" id="7936"/>
    <lineage>
        <taxon>Eukaryota</taxon>
        <taxon>Metazoa</taxon>
        <taxon>Chordata</taxon>
        <taxon>Craniata</taxon>
        <taxon>Vertebrata</taxon>
        <taxon>Euteleostomi</taxon>
        <taxon>Actinopterygii</taxon>
        <taxon>Neopterygii</taxon>
        <taxon>Teleostei</taxon>
        <taxon>Anguilliformes</taxon>
        <taxon>Anguillidae</taxon>
        <taxon>Anguilla</taxon>
    </lineage>
</organism>
<dbReference type="InterPro" id="IPR013783">
    <property type="entry name" value="Ig-like_fold"/>
</dbReference>
<dbReference type="SUPFAM" id="SSF49265">
    <property type="entry name" value="Fibronectin type III"/>
    <property type="match status" value="1"/>
</dbReference>
<evidence type="ECO:0000313" key="2">
    <source>
        <dbReference type="EMBL" id="JAH77871.1"/>
    </source>
</evidence>
<accession>A0A0E9VIQ2</accession>